<organism evidence="3 4">
    <name type="scientific">Lacipirellula parvula</name>
    <dbReference type="NCBI Taxonomy" id="2650471"/>
    <lineage>
        <taxon>Bacteria</taxon>
        <taxon>Pseudomonadati</taxon>
        <taxon>Planctomycetota</taxon>
        <taxon>Planctomycetia</taxon>
        <taxon>Pirellulales</taxon>
        <taxon>Lacipirellulaceae</taxon>
        <taxon>Lacipirellula</taxon>
    </lineage>
</organism>
<proteinExistence type="predicted"/>
<accession>A0A5K7XFE4</accession>
<evidence type="ECO:0000313" key="4">
    <source>
        <dbReference type="Proteomes" id="UP000326837"/>
    </source>
</evidence>
<dbReference type="SUPFAM" id="SSF52540">
    <property type="entry name" value="P-loop containing nucleoside triphosphate hydrolases"/>
    <property type="match status" value="1"/>
</dbReference>
<feature type="domain" description="D-glutamate N-acetyltransferase-like C-terminal" evidence="1">
    <location>
        <begin position="168"/>
        <end position="358"/>
    </location>
</feature>
<dbReference type="Pfam" id="PF17396">
    <property type="entry name" value="DUF1611_N"/>
    <property type="match status" value="1"/>
</dbReference>
<dbReference type="Gene3D" id="3.40.50.300">
    <property type="entry name" value="P-loop containing nucleotide triphosphate hydrolases"/>
    <property type="match status" value="1"/>
</dbReference>
<protein>
    <recommendedName>
        <fullName evidence="5">DUF1611 domain-containing protein</fullName>
    </recommendedName>
</protein>
<dbReference type="EMBL" id="AP021861">
    <property type="protein sequence ID" value="BBO35115.1"/>
    <property type="molecule type" value="Genomic_DNA"/>
</dbReference>
<sequence>MLPFAQTYFVKPALPESEAFVAVEQSGRRLAILTEGYTEPVTGKTASSVLRYRPEEVVALIDSTQAGRTTQELLGVGGNTPVVATLAECKGANGLMIGIAPSGGRIPPAWKAIILDALNQGMDVVSGLHEFISNDPAFVAAAAKGGGKIIDVRKNDEHEVAHRLNIREECLRIHTVGQDCCVGKMLAAIELTNAVKARGVDAKFVASGQTGIMIEGDGVPIDCVVADFVNGAIEKQILAHQHHEMLFIEGQGSLVHPKYSAVTLGLLHGCAPHGMVMCYEAARPAMHGMEYIELTPLAKLVEVYEVMANLMGPSKVIGVAMNSRLLNNEQAEAEREKVRKELGVPVCDVIRHGSDELVEAVFALRAERAKAR</sequence>
<dbReference type="KEGG" id="lpav:PLANPX_4727"/>
<evidence type="ECO:0000259" key="2">
    <source>
        <dbReference type="Pfam" id="PF17396"/>
    </source>
</evidence>
<evidence type="ECO:0000313" key="3">
    <source>
        <dbReference type="EMBL" id="BBO35115.1"/>
    </source>
</evidence>
<name>A0A5K7XFE4_9BACT</name>
<dbReference type="InterPro" id="IPR035086">
    <property type="entry name" value="DgcN-like_C"/>
</dbReference>
<dbReference type="PANTHER" id="PTHR40690">
    <property type="entry name" value="GLL3100 PROTEIN"/>
    <property type="match status" value="1"/>
</dbReference>
<dbReference type="Pfam" id="PF07755">
    <property type="entry name" value="DUF1611"/>
    <property type="match status" value="1"/>
</dbReference>
<dbReference type="AlphaFoldDB" id="A0A5K7XFE4"/>
<feature type="domain" description="D-glutamate N-acetyltransferase-like N-terminal" evidence="2">
    <location>
        <begin position="64"/>
        <end position="154"/>
    </location>
</feature>
<dbReference type="Proteomes" id="UP000326837">
    <property type="component" value="Chromosome"/>
</dbReference>
<dbReference type="PIRSF" id="PIRSF026760">
    <property type="entry name" value="UCP026760"/>
    <property type="match status" value="1"/>
</dbReference>
<reference evidence="4" key="1">
    <citation type="submission" date="2019-10" db="EMBL/GenBank/DDBJ databases">
        <title>Lacipirellula parvula gen. nov., sp. nov., representing a lineage of planctomycetes widespread in freshwater anoxic habitats, and description of the family Lacipirellulaceae.</title>
        <authorList>
            <person name="Dedysh S.N."/>
            <person name="Kulichevskaya I.S."/>
            <person name="Beletsky A.V."/>
            <person name="Rakitin A.L."/>
            <person name="Mardanov A.V."/>
            <person name="Ivanova A.A."/>
            <person name="Saltykova V.X."/>
            <person name="Rijpstra W.I.C."/>
            <person name="Sinninghe Damste J.S."/>
            <person name="Ravin N.V."/>
        </authorList>
    </citation>
    <scope>NUCLEOTIDE SEQUENCE [LARGE SCALE GENOMIC DNA]</scope>
    <source>
        <strain evidence="4">PX69</strain>
    </source>
</reference>
<gene>
    <name evidence="3" type="ORF">PLANPX_4727</name>
</gene>
<dbReference type="InterPro" id="IPR035402">
    <property type="entry name" value="DgcN-like_N"/>
</dbReference>
<keyword evidence="4" id="KW-1185">Reference proteome</keyword>
<dbReference type="Gene3D" id="3.40.50.720">
    <property type="entry name" value="NAD(P)-binding Rossmann-like Domain"/>
    <property type="match status" value="1"/>
</dbReference>
<dbReference type="InterPro" id="IPR027417">
    <property type="entry name" value="P-loop_NTPase"/>
</dbReference>
<evidence type="ECO:0008006" key="5">
    <source>
        <dbReference type="Google" id="ProtNLM"/>
    </source>
</evidence>
<dbReference type="InterPro" id="IPR011669">
    <property type="entry name" value="DgcN-like"/>
</dbReference>
<dbReference type="PANTHER" id="PTHR40690:SF1">
    <property type="entry name" value="DUF1611 DOMAIN-CONTAINING PROTEIN"/>
    <property type="match status" value="1"/>
</dbReference>
<evidence type="ECO:0000259" key="1">
    <source>
        <dbReference type="Pfam" id="PF07755"/>
    </source>
</evidence>